<comment type="similarity">
    <text evidence="3">Belongs to the multi antimicrobial extrusion (MATE) (TC 2.A.66.1) family.</text>
</comment>
<organism evidence="14 15">
    <name type="scientific">Bifidobacterium saimiriisciurei</name>
    <dbReference type="NCBI Taxonomy" id="2661627"/>
    <lineage>
        <taxon>Bacteria</taxon>
        <taxon>Bacillati</taxon>
        <taxon>Actinomycetota</taxon>
        <taxon>Actinomycetes</taxon>
        <taxon>Bifidobacteriales</taxon>
        <taxon>Bifidobacteriaceae</taxon>
        <taxon>Bifidobacterium</taxon>
    </lineage>
</organism>
<feature type="transmembrane region" description="Helical" evidence="13">
    <location>
        <begin position="166"/>
        <end position="187"/>
    </location>
</feature>
<keyword evidence="11 13" id="KW-0472">Membrane</keyword>
<sequence length="454" mass="49461">MATIDMTTGRPTPHLMNYAVPLVLTNVFQLSYNALDAIIVGRFIGKEALAATGMASPVMNLLILGISGLTMGAGVLMSEYFGARDFGRMRREMSTTILSGLILSVAVAALGFAFTTPLLRVLNVPAEAFAQTLVYLRITFIGVPFTYCYNALAAALKSAGDSKTPLIFLSIALVVNGLLDVVCIGFLGFGIDWAATTDVIAQALAMTMTGVYMVLRMPDFRLRRGEFGIDMSLLRKTWEYGSVTALQQSIQPIAKLLIQGAVNSLGVDVIAAFNAVTRVDDFAFTPQQSISHGITTYVAQNRGAGKTGRIRPGFRAGLRLEFLYWILIGVVVLLLHRPIMQLFVTADQTRVVDLGSQYLTTMALFYIFPSFTNGIQGFFRGMGNMSVTLISTFIQASLRAVFTWLLIGSLGMYGISFACAIGWSAMLLFEVPYYFVYMRRRGFFGAASDGTRDA</sequence>
<evidence type="ECO:0000256" key="13">
    <source>
        <dbReference type="SAM" id="Phobius"/>
    </source>
</evidence>
<feature type="transmembrane region" description="Helical" evidence="13">
    <location>
        <begin position="193"/>
        <end position="215"/>
    </location>
</feature>
<dbReference type="NCBIfam" id="TIGR00797">
    <property type="entry name" value="matE"/>
    <property type="match status" value="1"/>
</dbReference>
<comment type="function">
    <text evidence="1">Multidrug efflux pump.</text>
</comment>
<keyword evidence="7" id="KW-1003">Cell membrane</keyword>
<evidence type="ECO:0000256" key="9">
    <source>
        <dbReference type="ARBA" id="ARBA00022989"/>
    </source>
</evidence>
<feature type="transmembrane region" description="Helical" evidence="13">
    <location>
        <begin position="134"/>
        <end position="154"/>
    </location>
</feature>
<feature type="transmembrane region" description="Helical" evidence="13">
    <location>
        <begin position="316"/>
        <end position="335"/>
    </location>
</feature>
<keyword evidence="6" id="KW-0050">Antiport</keyword>
<protein>
    <recommendedName>
        <fullName evidence="4">Probable multidrug resistance protein NorM</fullName>
    </recommendedName>
    <alternativeName>
        <fullName evidence="12">Multidrug-efflux transporter</fullName>
    </alternativeName>
</protein>
<accession>A0ABX0C9C7</accession>
<proteinExistence type="inferred from homology"/>
<dbReference type="PIRSF" id="PIRSF006603">
    <property type="entry name" value="DinF"/>
    <property type="match status" value="1"/>
</dbReference>
<evidence type="ECO:0000256" key="6">
    <source>
        <dbReference type="ARBA" id="ARBA00022449"/>
    </source>
</evidence>
<evidence type="ECO:0000256" key="10">
    <source>
        <dbReference type="ARBA" id="ARBA00023065"/>
    </source>
</evidence>
<reference evidence="14 15" key="1">
    <citation type="submission" date="2019-10" db="EMBL/GenBank/DDBJ databases">
        <title>Bifidobacterium from non-human primates.</title>
        <authorList>
            <person name="Modesto M."/>
        </authorList>
    </citation>
    <scope>NUCLEOTIDE SEQUENCE [LARGE SCALE GENOMIC DNA]</scope>
    <source>
        <strain evidence="14 15">SMA1</strain>
    </source>
</reference>
<evidence type="ECO:0000256" key="7">
    <source>
        <dbReference type="ARBA" id="ARBA00022475"/>
    </source>
</evidence>
<comment type="subcellular location">
    <subcellularLocation>
        <location evidence="2">Cell membrane</location>
        <topology evidence="2">Multi-pass membrane protein</topology>
    </subcellularLocation>
</comment>
<dbReference type="PANTHER" id="PTHR43298">
    <property type="entry name" value="MULTIDRUG RESISTANCE PROTEIN NORM-RELATED"/>
    <property type="match status" value="1"/>
</dbReference>
<dbReference type="RefSeq" id="WP_163198246.1">
    <property type="nucleotide sequence ID" value="NZ_WHZU01000005.1"/>
</dbReference>
<dbReference type="InterPro" id="IPR002528">
    <property type="entry name" value="MATE_fam"/>
</dbReference>
<feature type="transmembrane region" description="Helical" evidence="13">
    <location>
        <begin position="413"/>
        <end position="436"/>
    </location>
</feature>
<evidence type="ECO:0000256" key="5">
    <source>
        <dbReference type="ARBA" id="ARBA00022448"/>
    </source>
</evidence>
<dbReference type="InterPro" id="IPR048279">
    <property type="entry name" value="MdtK-like"/>
</dbReference>
<evidence type="ECO:0000256" key="3">
    <source>
        <dbReference type="ARBA" id="ARBA00010199"/>
    </source>
</evidence>
<name>A0ABX0C9C7_9BIFI</name>
<dbReference type="InterPro" id="IPR050222">
    <property type="entry name" value="MATE_MdtK"/>
</dbReference>
<keyword evidence="8 13" id="KW-0812">Transmembrane</keyword>
<dbReference type="Pfam" id="PF01554">
    <property type="entry name" value="MatE"/>
    <property type="match status" value="2"/>
</dbReference>
<evidence type="ECO:0000256" key="12">
    <source>
        <dbReference type="ARBA" id="ARBA00031636"/>
    </source>
</evidence>
<dbReference type="PANTHER" id="PTHR43298:SF2">
    <property type="entry name" value="FMN_FAD EXPORTER YEEO-RELATED"/>
    <property type="match status" value="1"/>
</dbReference>
<comment type="caution">
    <text evidence="14">The sequence shown here is derived from an EMBL/GenBank/DDBJ whole genome shotgun (WGS) entry which is preliminary data.</text>
</comment>
<evidence type="ECO:0000256" key="8">
    <source>
        <dbReference type="ARBA" id="ARBA00022692"/>
    </source>
</evidence>
<feature type="transmembrane region" description="Helical" evidence="13">
    <location>
        <begin position="355"/>
        <end position="375"/>
    </location>
</feature>
<gene>
    <name evidence="14" type="ORF">GFD18_04195</name>
</gene>
<dbReference type="CDD" id="cd13138">
    <property type="entry name" value="MATE_yoeA_like"/>
    <property type="match status" value="1"/>
</dbReference>
<dbReference type="EMBL" id="WHZU01000005">
    <property type="protein sequence ID" value="NEH11296.1"/>
    <property type="molecule type" value="Genomic_DNA"/>
</dbReference>
<dbReference type="Proteomes" id="UP000475155">
    <property type="component" value="Unassembled WGS sequence"/>
</dbReference>
<keyword evidence="5" id="KW-0813">Transport</keyword>
<feature type="transmembrane region" description="Helical" evidence="13">
    <location>
        <begin position="95"/>
        <end position="114"/>
    </location>
</feature>
<feature type="transmembrane region" description="Helical" evidence="13">
    <location>
        <begin position="387"/>
        <end position="407"/>
    </location>
</feature>
<evidence type="ECO:0000313" key="15">
    <source>
        <dbReference type="Proteomes" id="UP000475155"/>
    </source>
</evidence>
<keyword evidence="9 13" id="KW-1133">Transmembrane helix</keyword>
<evidence type="ECO:0000256" key="4">
    <source>
        <dbReference type="ARBA" id="ARBA00020268"/>
    </source>
</evidence>
<keyword evidence="10" id="KW-0406">Ion transport</keyword>
<keyword evidence="15" id="KW-1185">Reference proteome</keyword>
<evidence type="ECO:0000313" key="14">
    <source>
        <dbReference type="EMBL" id="NEH11296.1"/>
    </source>
</evidence>
<feature type="transmembrane region" description="Helical" evidence="13">
    <location>
        <begin position="61"/>
        <end position="83"/>
    </location>
</feature>
<evidence type="ECO:0000256" key="1">
    <source>
        <dbReference type="ARBA" id="ARBA00003408"/>
    </source>
</evidence>
<evidence type="ECO:0000256" key="2">
    <source>
        <dbReference type="ARBA" id="ARBA00004651"/>
    </source>
</evidence>
<evidence type="ECO:0000256" key="11">
    <source>
        <dbReference type="ARBA" id="ARBA00023136"/>
    </source>
</evidence>